<evidence type="ECO:0000256" key="1">
    <source>
        <dbReference type="SAM" id="SignalP"/>
    </source>
</evidence>
<dbReference type="InterPro" id="IPR013783">
    <property type="entry name" value="Ig-like_fold"/>
</dbReference>
<name>A0A5S5C7Q8_9BACL</name>
<protein>
    <submittedName>
        <fullName evidence="3">S-layer family protein</fullName>
    </submittedName>
</protein>
<feature type="chain" id="PRO_5024426559" evidence="1">
    <location>
        <begin position="19"/>
        <end position="842"/>
    </location>
</feature>
<evidence type="ECO:0000313" key="3">
    <source>
        <dbReference type="EMBL" id="TYP74023.1"/>
    </source>
</evidence>
<accession>A0A5S5C7Q8</accession>
<proteinExistence type="predicted"/>
<dbReference type="Gene3D" id="2.60.40.10">
    <property type="entry name" value="Immunoglobulins"/>
    <property type="match status" value="1"/>
</dbReference>
<keyword evidence="4" id="KW-1185">Reference proteome</keyword>
<dbReference type="PANTHER" id="PTHR43308:SF5">
    <property type="entry name" value="S-LAYER PROTEIN _ PEPTIDOGLYCAN ENDO-BETA-N-ACETYLGLUCOSAMINIDASE"/>
    <property type="match status" value="1"/>
</dbReference>
<dbReference type="Gene3D" id="2.60.40.1080">
    <property type="match status" value="1"/>
</dbReference>
<organism evidence="3 4">
    <name type="scientific">Paenibacillus methanolicus</name>
    <dbReference type="NCBI Taxonomy" id="582686"/>
    <lineage>
        <taxon>Bacteria</taxon>
        <taxon>Bacillati</taxon>
        <taxon>Bacillota</taxon>
        <taxon>Bacilli</taxon>
        <taxon>Bacillales</taxon>
        <taxon>Paenibacillaceae</taxon>
        <taxon>Paenibacillus</taxon>
    </lineage>
</organism>
<dbReference type="InterPro" id="IPR001119">
    <property type="entry name" value="SLH_dom"/>
</dbReference>
<dbReference type="PROSITE" id="PS51272">
    <property type="entry name" value="SLH"/>
    <property type="match status" value="2"/>
</dbReference>
<dbReference type="AlphaFoldDB" id="A0A5S5C7Q8"/>
<keyword evidence="1" id="KW-0732">Signal</keyword>
<sequence length="842" mass="89112">MLTTTILSMSLAPAGAYAQEVAANAQATPNASFTDISKVSPDRLQAVQDAVAKGLLNGFPNGQFQPDKQLTRQELAVILARALNLMPSATASTTTSSTFTDTASLWSAPYIEAVRQAGLMGGSSDGHFRPTDILTREELATVFVRSVGGANAQGGEASGTGTAKGASKWAADMVEKSNQLGLMEDEQGTTPKSPVNREDVAAYLVEIFNAKEQTAVIEKIDGDYVTIDGETVLVTKELKALFAGQNLDALKGAKLTYSQQNKNIEGLAKLEIAASGTDAKSVTFDATGSNFDGDIVIAGDKVAIKGEKLTQVTLGEKASRIELNAKVDELAVSAGQSVTISGAAAIEKIKVGSDKTKITLGKDVAIEKVELPTGVKMSDVIANYDAVKVQIKIREADPAPVYSGGGSVNQAPVLTGTSLGLTDGLVGTPITKEVSAAFNDEDKTSLIYSPQSSNTAVATVSVTGSTLTITPLAVGTTTITVKATDAQGQHVNYTFEFAVAVPVLSGTPIVIDQGYLGDPAVTTDVSVAFNDEIYTSLTYSVSSSALSVATAEITADKTLTVTPIAAGTTTITVTAKDETGKLTDYSFTYTVMPALTIERKDETPFYINGTNTSIALNTTNVTPFGYTYGKRTLKDYVKIMYKGKEVSSLEYDITENDFNVKDEQAMEIAELKLSSNSDKIAFTSNAPAGMLITPNALEENLDADMIFSLQTTDSAPQVIEVPITVDKTAPVSVVEPSDDFKTFTFTVNEKLTVHPIVGMQIIPNIIVNDNALQLNLTNDYTANYDSMTNKITLILTSGGFDKIKNTDGIIPNDTKFSFTIMMTDFSDNLVAPVTYTVSRTPN</sequence>
<feature type="domain" description="SLH" evidence="2">
    <location>
        <begin position="30"/>
        <end position="93"/>
    </location>
</feature>
<dbReference type="EMBL" id="VNHS01000006">
    <property type="protein sequence ID" value="TYP74023.1"/>
    <property type="molecule type" value="Genomic_DNA"/>
</dbReference>
<evidence type="ECO:0000313" key="4">
    <source>
        <dbReference type="Proteomes" id="UP000323257"/>
    </source>
</evidence>
<dbReference type="PANTHER" id="PTHR43308">
    <property type="entry name" value="OUTER MEMBRANE PROTEIN ALPHA-RELATED"/>
    <property type="match status" value="1"/>
</dbReference>
<dbReference type="InterPro" id="IPR051465">
    <property type="entry name" value="Cell_Envelope_Struct_Comp"/>
</dbReference>
<gene>
    <name evidence="3" type="ORF">BCM02_106304</name>
</gene>
<reference evidence="3 4" key="1">
    <citation type="submission" date="2019-07" db="EMBL/GenBank/DDBJ databases">
        <title>Genomic Encyclopedia of Type Strains, Phase III (KMG-III): the genomes of soil and plant-associated and newly described type strains.</title>
        <authorList>
            <person name="Whitman W."/>
        </authorList>
    </citation>
    <scope>NUCLEOTIDE SEQUENCE [LARGE SCALE GENOMIC DNA]</scope>
    <source>
        <strain evidence="3 4">BL24</strain>
    </source>
</reference>
<dbReference type="Proteomes" id="UP000323257">
    <property type="component" value="Unassembled WGS sequence"/>
</dbReference>
<comment type="caution">
    <text evidence="3">The sequence shown here is derived from an EMBL/GenBank/DDBJ whole genome shotgun (WGS) entry which is preliminary data.</text>
</comment>
<feature type="domain" description="SLH" evidence="2">
    <location>
        <begin position="94"/>
        <end position="157"/>
    </location>
</feature>
<feature type="signal peptide" evidence="1">
    <location>
        <begin position="1"/>
        <end position="18"/>
    </location>
</feature>
<dbReference type="Pfam" id="PF00395">
    <property type="entry name" value="SLH"/>
    <property type="match status" value="2"/>
</dbReference>
<evidence type="ECO:0000259" key="2">
    <source>
        <dbReference type="PROSITE" id="PS51272"/>
    </source>
</evidence>